<keyword evidence="4" id="KW-1185">Reference proteome</keyword>
<proteinExistence type="predicted"/>
<comment type="caution">
    <text evidence="3">The sequence shown here is derived from an EMBL/GenBank/DDBJ whole genome shotgun (WGS) entry which is preliminary data.</text>
</comment>
<dbReference type="Gene3D" id="3.40.50.1110">
    <property type="entry name" value="SGNH hydrolase"/>
    <property type="match status" value="1"/>
</dbReference>
<feature type="region of interest" description="Disordered" evidence="1">
    <location>
        <begin position="171"/>
        <end position="196"/>
    </location>
</feature>
<feature type="domain" description="SGNH hydrolase-type esterase" evidence="2">
    <location>
        <begin position="182"/>
        <end position="379"/>
    </location>
</feature>
<dbReference type="GO" id="GO:0016787">
    <property type="term" value="F:hydrolase activity"/>
    <property type="evidence" value="ECO:0007669"/>
    <property type="project" value="UniProtKB-KW"/>
</dbReference>
<keyword evidence="3" id="KW-0378">Hydrolase</keyword>
<dbReference type="Pfam" id="PF13472">
    <property type="entry name" value="Lipase_GDSL_2"/>
    <property type="match status" value="1"/>
</dbReference>
<name>A0ABP6LN28_9MICC</name>
<dbReference type="InterPro" id="IPR013830">
    <property type="entry name" value="SGNH_hydro"/>
</dbReference>
<dbReference type="SUPFAM" id="SSF52266">
    <property type="entry name" value="SGNH hydrolase"/>
    <property type="match status" value="1"/>
</dbReference>
<dbReference type="Proteomes" id="UP001500236">
    <property type="component" value="Unassembled WGS sequence"/>
</dbReference>
<dbReference type="InterPro" id="IPR036514">
    <property type="entry name" value="SGNH_hydro_sf"/>
</dbReference>
<dbReference type="Gene3D" id="2.60.120.260">
    <property type="entry name" value="Galactose-binding domain-like"/>
    <property type="match status" value="1"/>
</dbReference>
<evidence type="ECO:0000313" key="4">
    <source>
        <dbReference type="Proteomes" id="UP001500236"/>
    </source>
</evidence>
<dbReference type="RefSeq" id="WP_344682767.1">
    <property type="nucleotide sequence ID" value="NZ_BAAAVT010000002.1"/>
</dbReference>
<evidence type="ECO:0000259" key="2">
    <source>
        <dbReference type="Pfam" id="PF13472"/>
    </source>
</evidence>
<organism evidence="3 4">
    <name type="scientific">Nesterenkonia aethiopica</name>
    <dbReference type="NCBI Taxonomy" id="269144"/>
    <lineage>
        <taxon>Bacteria</taxon>
        <taxon>Bacillati</taxon>
        <taxon>Actinomycetota</taxon>
        <taxon>Actinomycetes</taxon>
        <taxon>Micrococcales</taxon>
        <taxon>Micrococcaceae</taxon>
        <taxon>Nesterenkonia</taxon>
    </lineage>
</organism>
<accession>A0ABP6LN28</accession>
<protein>
    <submittedName>
        <fullName evidence="3">SGNH/GDSL hydrolase family protein</fullName>
    </submittedName>
</protein>
<sequence length="397" mass="42231">MTDVSCDSALTCPIEALHVHGAVELAPGLRGVVPHRLPTPARRQIHDPGTAAVAAAPAGVRLRLRTAARRLMVTVLPTDLGARDDPTRPAPLHDVLVDGSLLSCPVAQPLEQRGSEPVRTAEDPGLWQVDVSGSAPDGLLPAGDKLVEIWLPYEEPAELVDIHADAPVAPAPSDGPRWVHHGSSISHGSDAEGPSRTWPAVAAQAAGLDLVNLGLAGNAMLDQFTARTIRDLPADVITLKLGINVVNGDVFRLRSFSPAVHGFLDTIRDGHPTTPLHVVTPLWCGIQEHTPGPVVATDHAGPDGVVRRVFHAAGDPAEVEQGRLTLTVVRAELARIVGERAQDDPHLHLVDGLSLYGPRDAERLPLPDALHPDTATHALIGERFARILRSSWPACRR</sequence>
<dbReference type="EMBL" id="BAAAVT010000002">
    <property type="protein sequence ID" value="GAA3052166.1"/>
    <property type="molecule type" value="Genomic_DNA"/>
</dbReference>
<reference evidence="4" key="1">
    <citation type="journal article" date="2019" name="Int. J. Syst. Evol. Microbiol.">
        <title>The Global Catalogue of Microorganisms (GCM) 10K type strain sequencing project: providing services to taxonomists for standard genome sequencing and annotation.</title>
        <authorList>
            <consortium name="The Broad Institute Genomics Platform"/>
            <consortium name="The Broad Institute Genome Sequencing Center for Infectious Disease"/>
            <person name="Wu L."/>
            <person name="Ma J."/>
        </authorList>
    </citation>
    <scope>NUCLEOTIDE SEQUENCE [LARGE SCALE GENOMIC DNA]</scope>
    <source>
        <strain evidence="4">JCM 14309</strain>
    </source>
</reference>
<evidence type="ECO:0000313" key="3">
    <source>
        <dbReference type="EMBL" id="GAA3052166.1"/>
    </source>
</evidence>
<gene>
    <name evidence="3" type="ORF">GCM10010529_02750</name>
</gene>
<evidence type="ECO:0000256" key="1">
    <source>
        <dbReference type="SAM" id="MobiDB-lite"/>
    </source>
</evidence>